<dbReference type="EMBL" id="KZ613973">
    <property type="protein sequence ID" value="PMD29594.1"/>
    <property type="molecule type" value="Genomic_DNA"/>
</dbReference>
<reference evidence="2 3" key="1">
    <citation type="submission" date="2016-04" db="EMBL/GenBank/DDBJ databases">
        <title>A degradative enzymes factory behind the ericoid mycorrhizal symbiosis.</title>
        <authorList>
            <consortium name="DOE Joint Genome Institute"/>
            <person name="Martino E."/>
            <person name="Morin E."/>
            <person name="Grelet G."/>
            <person name="Kuo A."/>
            <person name="Kohler A."/>
            <person name="Daghino S."/>
            <person name="Barry K."/>
            <person name="Choi C."/>
            <person name="Cichocki N."/>
            <person name="Clum A."/>
            <person name="Copeland A."/>
            <person name="Hainaut M."/>
            <person name="Haridas S."/>
            <person name="Labutti K."/>
            <person name="Lindquist E."/>
            <person name="Lipzen A."/>
            <person name="Khouja H.-R."/>
            <person name="Murat C."/>
            <person name="Ohm R."/>
            <person name="Olson A."/>
            <person name="Spatafora J."/>
            <person name="Veneault-Fourrey C."/>
            <person name="Henrissat B."/>
            <person name="Grigoriev I."/>
            <person name="Martin F."/>
            <person name="Perotto S."/>
        </authorList>
    </citation>
    <scope>NUCLEOTIDE SEQUENCE [LARGE SCALE GENOMIC DNA]</scope>
    <source>
        <strain evidence="2 3">F</strain>
    </source>
</reference>
<evidence type="ECO:0000313" key="2">
    <source>
        <dbReference type="EMBL" id="PMD29594.1"/>
    </source>
</evidence>
<feature type="compositionally biased region" description="Basic and acidic residues" evidence="1">
    <location>
        <begin position="75"/>
        <end position="90"/>
    </location>
</feature>
<evidence type="ECO:0000313" key="3">
    <source>
        <dbReference type="Proteomes" id="UP000235786"/>
    </source>
</evidence>
<accession>A0A2J6QTJ8</accession>
<feature type="region of interest" description="Disordered" evidence="1">
    <location>
        <begin position="23"/>
        <end position="117"/>
    </location>
</feature>
<protein>
    <submittedName>
        <fullName evidence="2">Uncharacterized protein</fullName>
    </submittedName>
</protein>
<organism evidence="2 3">
    <name type="scientific">Hyaloscypha variabilis (strain UAMH 11265 / GT02V1 / F)</name>
    <name type="common">Meliniomyces variabilis</name>
    <dbReference type="NCBI Taxonomy" id="1149755"/>
    <lineage>
        <taxon>Eukaryota</taxon>
        <taxon>Fungi</taxon>
        <taxon>Dikarya</taxon>
        <taxon>Ascomycota</taxon>
        <taxon>Pezizomycotina</taxon>
        <taxon>Leotiomycetes</taxon>
        <taxon>Helotiales</taxon>
        <taxon>Hyaloscyphaceae</taxon>
        <taxon>Hyaloscypha</taxon>
        <taxon>Hyaloscypha variabilis</taxon>
    </lineage>
</organism>
<feature type="compositionally biased region" description="Low complexity" evidence="1">
    <location>
        <begin position="31"/>
        <end position="43"/>
    </location>
</feature>
<dbReference type="Proteomes" id="UP000235786">
    <property type="component" value="Unassembled WGS sequence"/>
</dbReference>
<dbReference type="AlphaFoldDB" id="A0A2J6QTJ8"/>
<proteinExistence type="predicted"/>
<name>A0A2J6QTJ8_HYAVF</name>
<evidence type="ECO:0000256" key="1">
    <source>
        <dbReference type="SAM" id="MobiDB-lite"/>
    </source>
</evidence>
<sequence length="117" mass="12723">MAESNTLSRLCFPSAPLIEAIERDENRMYLPSIPTSRSSSPTTNDKGCDTSSDSSSNNEPENRGNVNDDTGSGHLRHDISDTLHESRESFQRSNAPSPLSREETPVIDGVGESGDQE</sequence>
<keyword evidence="3" id="KW-1185">Reference proteome</keyword>
<gene>
    <name evidence="2" type="ORF">L207DRAFT_593395</name>
</gene>